<dbReference type="PANTHER" id="PTHR35526:SF3">
    <property type="entry name" value="ANTI-SIGMA-F FACTOR RSBW"/>
    <property type="match status" value="1"/>
</dbReference>
<evidence type="ECO:0000313" key="3">
    <source>
        <dbReference type="EMBL" id="MCM2388583.1"/>
    </source>
</evidence>
<sequence>MSSQQSPDSRGMTIDAPVAEASATGRTVYTESLRRAPESVRSARRLVSSALRAWGLERLEDTAWIVVTELMSNAVVHARLSTVRVTVTRRDQCVVRIAVVDRSRRVPQSQAADLDDESGRGLAIVAALCSGRWGAVPLRRGKCVWAEVELA</sequence>
<dbReference type="InterPro" id="IPR050267">
    <property type="entry name" value="Anti-sigma-factor_SerPK"/>
</dbReference>
<proteinExistence type="predicted"/>
<keyword evidence="1" id="KW-0418">Kinase</keyword>
<evidence type="ECO:0000256" key="1">
    <source>
        <dbReference type="ARBA" id="ARBA00022527"/>
    </source>
</evidence>
<comment type="caution">
    <text evidence="3">The sequence shown here is derived from an EMBL/GenBank/DDBJ whole genome shotgun (WGS) entry which is preliminary data.</text>
</comment>
<keyword evidence="4" id="KW-1185">Reference proteome</keyword>
<reference evidence="3" key="1">
    <citation type="submission" date="2022-06" db="EMBL/GenBank/DDBJ databases">
        <title>Genome public.</title>
        <authorList>
            <person name="Sun Q."/>
        </authorList>
    </citation>
    <scope>NUCLEOTIDE SEQUENCE</scope>
    <source>
        <strain evidence="3">CWNU-1</strain>
    </source>
</reference>
<protein>
    <submittedName>
        <fullName evidence="3">ATP-binding protein</fullName>
    </submittedName>
</protein>
<gene>
    <name evidence="3" type="ORF">NBG84_09790</name>
</gene>
<keyword evidence="1" id="KW-0808">Transferase</keyword>
<keyword evidence="1" id="KW-0723">Serine/threonine-protein kinase</keyword>
<dbReference type="InterPro" id="IPR036890">
    <property type="entry name" value="HATPase_C_sf"/>
</dbReference>
<dbReference type="Proteomes" id="UP001431429">
    <property type="component" value="Unassembled WGS sequence"/>
</dbReference>
<organism evidence="3 4">
    <name type="scientific">Streptomyces albipurpureus</name>
    <dbReference type="NCBI Taxonomy" id="2897419"/>
    <lineage>
        <taxon>Bacteria</taxon>
        <taxon>Bacillati</taxon>
        <taxon>Actinomycetota</taxon>
        <taxon>Actinomycetes</taxon>
        <taxon>Kitasatosporales</taxon>
        <taxon>Streptomycetaceae</taxon>
        <taxon>Streptomyces</taxon>
    </lineage>
</organism>
<dbReference type="GO" id="GO:0005524">
    <property type="term" value="F:ATP binding"/>
    <property type="evidence" value="ECO:0007669"/>
    <property type="project" value="UniProtKB-KW"/>
</dbReference>
<dbReference type="SUPFAM" id="SSF55874">
    <property type="entry name" value="ATPase domain of HSP90 chaperone/DNA topoisomerase II/histidine kinase"/>
    <property type="match status" value="1"/>
</dbReference>
<evidence type="ECO:0000313" key="4">
    <source>
        <dbReference type="Proteomes" id="UP001431429"/>
    </source>
</evidence>
<keyword evidence="3" id="KW-0067">ATP-binding</keyword>
<dbReference type="CDD" id="cd16936">
    <property type="entry name" value="HATPase_RsbW-like"/>
    <property type="match status" value="1"/>
</dbReference>
<keyword evidence="3" id="KW-0547">Nucleotide-binding</keyword>
<name>A0ABT0UMF4_9ACTN</name>
<dbReference type="EMBL" id="JAMQAW010000008">
    <property type="protein sequence ID" value="MCM2388583.1"/>
    <property type="molecule type" value="Genomic_DNA"/>
</dbReference>
<evidence type="ECO:0000259" key="2">
    <source>
        <dbReference type="Pfam" id="PF13581"/>
    </source>
</evidence>
<accession>A0ABT0UMF4</accession>
<dbReference type="PANTHER" id="PTHR35526">
    <property type="entry name" value="ANTI-SIGMA-F FACTOR RSBW-RELATED"/>
    <property type="match status" value="1"/>
</dbReference>
<dbReference type="Gene3D" id="3.30.565.10">
    <property type="entry name" value="Histidine kinase-like ATPase, C-terminal domain"/>
    <property type="match status" value="1"/>
</dbReference>
<dbReference type="Pfam" id="PF13581">
    <property type="entry name" value="HATPase_c_2"/>
    <property type="match status" value="1"/>
</dbReference>
<dbReference type="InterPro" id="IPR003594">
    <property type="entry name" value="HATPase_dom"/>
</dbReference>
<feature type="domain" description="Histidine kinase/HSP90-like ATPase" evidence="2">
    <location>
        <begin position="36"/>
        <end position="128"/>
    </location>
</feature>
<dbReference type="RefSeq" id="WP_250918932.1">
    <property type="nucleotide sequence ID" value="NZ_JAMQAW010000008.1"/>
</dbReference>